<protein>
    <submittedName>
        <fullName evidence="3">Uncharacterized protein</fullName>
    </submittedName>
</protein>
<dbReference type="EMBL" id="CAJNOQ010006735">
    <property type="protein sequence ID" value="CAF1145742.1"/>
    <property type="molecule type" value="Genomic_DNA"/>
</dbReference>
<organism evidence="3 5">
    <name type="scientific">Didymodactylos carnosus</name>
    <dbReference type="NCBI Taxonomy" id="1234261"/>
    <lineage>
        <taxon>Eukaryota</taxon>
        <taxon>Metazoa</taxon>
        <taxon>Spiralia</taxon>
        <taxon>Gnathifera</taxon>
        <taxon>Rotifera</taxon>
        <taxon>Eurotatoria</taxon>
        <taxon>Bdelloidea</taxon>
        <taxon>Philodinida</taxon>
        <taxon>Philodinidae</taxon>
        <taxon>Didymodactylos</taxon>
    </lineage>
</organism>
<accession>A0A814SAV3</accession>
<dbReference type="OrthoDB" id="10060070at2759"/>
<evidence type="ECO:0000313" key="3">
    <source>
        <dbReference type="EMBL" id="CAF1145742.1"/>
    </source>
</evidence>
<evidence type="ECO:0000256" key="2">
    <source>
        <dbReference type="SAM" id="Phobius"/>
    </source>
</evidence>
<feature type="region of interest" description="Disordered" evidence="1">
    <location>
        <begin position="82"/>
        <end position="106"/>
    </location>
</feature>
<reference evidence="3" key="1">
    <citation type="submission" date="2021-02" db="EMBL/GenBank/DDBJ databases">
        <authorList>
            <person name="Nowell W R."/>
        </authorList>
    </citation>
    <scope>NUCLEOTIDE SEQUENCE</scope>
</reference>
<evidence type="ECO:0000313" key="4">
    <source>
        <dbReference type="EMBL" id="CAF3909355.1"/>
    </source>
</evidence>
<keyword evidence="2" id="KW-1133">Transmembrane helix</keyword>
<keyword evidence="2" id="KW-0472">Membrane</keyword>
<feature type="transmembrane region" description="Helical" evidence="2">
    <location>
        <begin position="49"/>
        <end position="72"/>
    </location>
</feature>
<gene>
    <name evidence="3" type="ORF">GPM918_LOCUS20919</name>
    <name evidence="4" type="ORF">SRO942_LOCUS20916</name>
</gene>
<keyword evidence="2" id="KW-0812">Transmembrane</keyword>
<keyword evidence="5" id="KW-1185">Reference proteome</keyword>
<dbReference type="Proteomes" id="UP000681722">
    <property type="component" value="Unassembled WGS sequence"/>
</dbReference>
<dbReference type="EMBL" id="CAJOBC010006735">
    <property type="protein sequence ID" value="CAF3909355.1"/>
    <property type="molecule type" value="Genomic_DNA"/>
</dbReference>
<name>A0A814SAV3_9BILA</name>
<dbReference type="Proteomes" id="UP000663829">
    <property type="component" value="Unassembled WGS sequence"/>
</dbReference>
<proteinExistence type="predicted"/>
<comment type="caution">
    <text evidence="3">The sequence shown here is derived from an EMBL/GenBank/DDBJ whole genome shotgun (WGS) entry which is preliminary data.</text>
</comment>
<dbReference type="AlphaFoldDB" id="A0A814SAV3"/>
<sequence>YDFMVVLKRQMIINLNRSTVYTNNGDKYNESTEFIIEDIREHSAIQTSIIITIIILSLLSISGWIFMSYALFGRSEAYRSKPDNYPMGDTNQGDTMETNDYFQDFE</sequence>
<evidence type="ECO:0000313" key="5">
    <source>
        <dbReference type="Proteomes" id="UP000663829"/>
    </source>
</evidence>
<feature type="compositionally biased region" description="Polar residues" evidence="1">
    <location>
        <begin position="89"/>
        <end position="106"/>
    </location>
</feature>
<evidence type="ECO:0000256" key="1">
    <source>
        <dbReference type="SAM" id="MobiDB-lite"/>
    </source>
</evidence>
<feature type="non-terminal residue" evidence="3">
    <location>
        <position position="1"/>
    </location>
</feature>